<evidence type="ECO:0000313" key="4">
    <source>
        <dbReference type="Proteomes" id="UP000011087"/>
    </source>
</evidence>
<sequence length="519" mass="58061">MQYQRHSRSVDLVASSNHSTDVNGFQTKLEGIGVVFKLDKAKRYFYISRVIENGAAYAHGNILPGDIFVEVDGVKVHNKTPDELAQLILGPPGSMVDLVLRQGSIIKEISVKRARQQANDIGSTPTKLPSDLKLAYQIPMPSMQMQQVLPHDHRYVHPDPSRSMRNPSDSPPLLMPANSLPRTVHAGSRNAGMQDTRGLPHVDDRYFEMSTRPPRASDMPDISRISLHSQMPMNRSKEVDFASQYMTFGQPPANFQHNHTPTVQISPIDARDLNRQHRNALPGHSAPHAAMPSADEILRNDRAQSVWVMRHGMRLDDQDPTWKLSASRPYDPPICEHGREQCKLAGMSFKSSRSQVGDISFVLSSPFLRCVQTAAEVASILGISRIFIENDICEVLELRNVSVQPKCLKMDQLVKVEPMLAHHEIIPSSVKMPSWPENLHEARVRFRNAFDRIAKSYDGNVLIVTHGDTVAEFISMTSKIQTDKIYSVPNCSAAGARHVDGCWDKCTLSGEILILDQEH</sequence>
<dbReference type="RefSeq" id="XP_005827581.1">
    <property type="nucleotide sequence ID" value="XM_005827524.1"/>
</dbReference>
<dbReference type="Pfam" id="PF00300">
    <property type="entry name" value="His_Phos_1"/>
    <property type="match status" value="1"/>
</dbReference>
<dbReference type="Pfam" id="PF00595">
    <property type="entry name" value="PDZ"/>
    <property type="match status" value="1"/>
</dbReference>
<dbReference type="PANTHER" id="PTHR16469:SF27">
    <property type="entry name" value="UBIQUITIN-ASSOCIATED AND SH3 DOMAIN-CONTAINING BA-RELATED"/>
    <property type="match status" value="1"/>
</dbReference>
<dbReference type="InterPro" id="IPR036034">
    <property type="entry name" value="PDZ_sf"/>
</dbReference>
<dbReference type="SUPFAM" id="SSF53254">
    <property type="entry name" value="Phosphoglycerate mutase-like"/>
    <property type="match status" value="1"/>
</dbReference>
<dbReference type="OrthoDB" id="414418at2759"/>
<dbReference type="AlphaFoldDB" id="L1IWI6"/>
<dbReference type="SMART" id="SM00855">
    <property type="entry name" value="PGAM"/>
    <property type="match status" value="1"/>
</dbReference>
<feature type="domain" description="PDZ" evidence="1">
    <location>
        <begin position="9"/>
        <end position="103"/>
    </location>
</feature>
<gene>
    <name evidence="2" type="ORF">GUITHDRAFT_142692</name>
</gene>
<dbReference type="Gene3D" id="3.40.50.1240">
    <property type="entry name" value="Phosphoglycerate mutase-like"/>
    <property type="match status" value="1"/>
</dbReference>
<keyword evidence="4" id="KW-1185">Reference proteome</keyword>
<dbReference type="GeneID" id="17297184"/>
<dbReference type="EMBL" id="JH993030">
    <property type="protein sequence ID" value="EKX40601.1"/>
    <property type="molecule type" value="Genomic_DNA"/>
</dbReference>
<dbReference type="InterPro" id="IPR029033">
    <property type="entry name" value="His_PPase_superfam"/>
</dbReference>
<dbReference type="CDD" id="cd07067">
    <property type="entry name" value="HP_PGM_like"/>
    <property type="match status" value="1"/>
</dbReference>
<dbReference type="SMART" id="SM00228">
    <property type="entry name" value="PDZ"/>
    <property type="match status" value="1"/>
</dbReference>
<dbReference type="InterPro" id="IPR013078">
    <property type="entry name" value="His_Pase_superF_clade-1"/>
</dbReference>
<dbReference type="PROSITE" id="PS50106">
    <property type="entry name" value="PDZ"/>
    <property type="match status" value="1"/>
</dbReference>
<reference evidence="2 4" key="1">
    <citation type="journal article" date="2012" name="Nature">
        <title>Algal genomes reveal evolutionary mosaicism and the fate of nucleomorphs.</title>
        <authorList>
            <consortium name="DOE Joint Genome Institute"/>
            <person name="Curtis B.A."/>
            <person name="Tanifuji G."/>
            <person name="Burki F."/>
            <person name="Gruber A."/>
            <person name="Irimia M."/>
            <person name="Maruyama S."/>
            <person name="Arias M.C."/>
            <person name="Ball S.G."/>
            <person name="Gile G.H."/>
            <person name="Hirakawa Y."/>
            <person name="Hopkins J.F."/>
            <person name="Kuo A."/>
            <person name="Rensing S.A."/>
            <person name="Schmutz J."/>
            <person name="Symeonidi A."/>
            <person name="Elias M."/>
            <person name="Eveleigh R.J."/>
            <person name="Herman E.K."/>
            <person name="Klute M.J."/>
            <person name="Nakayama T."/>
            <person name="Obornik M."/>
            <person name="Reyes-Prieto A."/>
            <person name="Armbrust E.V."/>
            <person name="Aves S.J."/>
            <person name="Beiko R.G."/>
            <person name="Coutinho P."/>
            <person name="Dacks J.B."/>
            <person name="Durnford D.G."/>
            <person name="Fast N.M."/>
            <person name="Green B.R."/>
            <person name="Grisdale C.J."/>
            <person name="Hempel F."/>
            <person name="Henrissat B."/>
            <person name="Hoppner M.P."/>
            <person name="Ishida K."/>
            <person name="Kim E."/>
            <person name="Koreny L."/>
            <person name="Kroth P.G."/>
            <person name="Liu Y."/>
            <person name="Malik S.B."/>
            <person name="Maier U.G."/>
            <person name="McRose D."/>
            <person name="Mock T."/>
            <person name="Neilson J.A."/>
            <person name="Onodera N.T."/>
            <person name="Poole A.M."/>
            <person name="Pritham E.J."/>
            <person name="Richards T.A."/>
            <person name="Rocap G."/>
            <person name="Roy S.W."/>
            <person name="Sarai C."/>
            <person name="Schaack S."/>
            <person name="Shirato S."/>
            <person name="Slamovits C.H."/>
            <person name="Spencer D.F."/>
            <person name="Suzuki S."/>
            <person name="Worden A.Z."/>
            <person name="Zauner S."/>
            <person name="Barry K."/>
            <person name="Bell C."/>
            <person name="Bharti A.K."/>
            <person name="Crow J.A."/>
            <person name="Grimwood J."/>
            <person name="Kramer R."/>
            <person name="Lindquist E."/>
            <person name="Lucas S."/>
            <person name="Salamov A."/>
            <person name="McFadden G.I."/>
            <person name="Lane C.E."/>
            <person name="Keeling P.J."/>
            <person name="Gray M.W."/>
            <person name="Grigoriev I.V."/>
            <person name="Archibald J.M."/>
        </authorList>
    </citation>
    <scope>NUCLEOTIDE SEQUENCE</scope>
    <source>
        <strain evidence="2 4">CCMP2712</strain>
    </source>
</reference>
<reference evidence="4" key="2">
    <citation type="submission" date="2012-11" db="EMBL/GenBank/DDBJ databases">
        <authorList>
            <person name="Kuo A."/>
            <person name="Curtis B.A."/>
            <person name="Tanifuji G."/>
            <person name="Burki F."/>
            <person name="Gruber A."/>
            <person name="Irimia M."/>
            <person name="Maruyama S."/>
            <person name="Arias M.C."/>
            <person name="Ball S.G."/>
            <person name="Gile G.H."/>
            <person name="Hirakawa Y."/>
            <person name="Hopkins J.F."/>
            <person name="Rensing S.A."/>
            <person name="Schmutz J."/>
            <person name="Symeonidi A."/>
            <person name="Elias M."/>
            <person name="Eveleigh R.J."/>
            <person name="Herman E.K."/>
            <person name="Klute M.J."/>
            <person name="Nakayama T."/>
            <person name="Obornik M."/>
            <person name="Reyes-Prieto A."/>
            <person name="Armbrust E.V."/>
            <person name="Aves S.J."/>
            <person name="Beiko R.G."/>
            <person name="Coutinho P."/>
            <person name="Dacks J.B."/>
            <person name="Durnford D.G."/>
            <person name="Fast N.M."/>
            <person name="Green B.R."/>
            <person name="Grisdale C."/>
            <person name="Hempe F."/>
            <person name="Henrissat B."/>
            <person name="Hoppner M.P."/>
            <person name="Ishida K.-I."/>
            <person name="Kim E."/>
            <person name="Koreny L."/>
            <person name="Kroth P.G."/>
            <person name="Liu Y."/>
            <person name="Malik S.-B."/>
            <person name="Maier U.G."/>
            <person name="McRose D."/>
            <person name="Mock T."/>
            <person name="Neilson J.A."/>
            <person name="Onodera N.T."/>
            <person name="Poole A.M."/>
            <person name="Pritham E.J."/>
            <person name="Richards T.A."/>
            <person name="Rocap G."/>
            <person name="Roy S.W."/>
            <person name="Sarai C."/>
            <person name="Schaack S."/>
            <person name="Shirato S."/>
            <person name="Slamovits C.H."/>
            <person name="Spencer D.F."/>
            <person name="Suzuki S."/>
            <person name="Worden A.Z."/>
            <person name="Zauner S."/>
            <person name="Barry K."/>
            <person name="Bell C."/>
            <person name="Bharti A.K."/>
            <person name="Crow J.A."/>
            <person name="Grimwood J."/>
            <person name="Kramer R."/>
            <person name="Lindquist E."/>
            <person name="Lucas S."/>
            <person name="Salamov A."/>
            <person name="McFadden G.I."/>
            <person name="Lane C.E."/>
            <person name="Keeling P.J."/>
            <person name="Gray M.W."/>
            <person name="Grigoriev I.V."/>
            <person name="Archibald J.M."/>
        </authorList>
    </citation>
    <scope>NUCLEOTIDE SEQUENCE</scope>
    <source>
        <strain evidence="4">CCMP2712</strain>
    </source>
</reference>
<dbReference type="InterPro" id="IPR051710">
    <property type="entry name" value="Phosphatase_SH3-domain"/>
</dbReference>
<dbReference type="EnsemblProtists" id="EKX40601">
    <property type="protein sequence ID" value="EKX40601"/>
    <property type="gene ID" value="GUITHDRAFT_142692"/>
</dbReference>
<evidence type="ECO:0000313" key="2">
    <source>
        <dbReference type="EMBL" id="EKX40601.1"/>
    </source>
</evidence>
<evidence type="ECO:0000313" key="3">
    <source>
        <dbReference type="EnsemblProtists" id="EKX40601"/>
    </source>
</evidence>
<dbReference type="Gene3D" id="2.30.42.10">
    <property type="match status" value="1"/>
</dbReference>
<name>L1IWI6_GUITC</name>
<dbReference type="KEGG" id="gtt:GUITHDRAFT_142692"/>
<dbReference type="PaxDb" id="55529-EKX40601"/>
<protein>
    <recommendedName>
        <fullName evidence="1">PDZ domain-containing protein</fullName>
    </recommendedName>
</protein>
<accession>L1IWI6</accession>
<evidence type="ECO:0000259" key="1">
    <source>
        <dbReference type="PROSITE" id="PS50106"/>
    </source>
</evidence>
<dbReference type="HOGENOM" id="CLU_525274_0_0_1"/>
<dbReference type="CDD" id="cd06782">
    <property type="entry name" value="cpPDZ_CPP-like"/>
    <property type="match status" value="1"/>
</dbReference>
<dbReference type="PANTHER" id="PTHR16469">
    <property type="entry name" value="UBIQUITIN-ASSOCIATED AND SH3 DOMAIN-CONTAINING BA-RELATED"/>
    <property type="match status" value="1"/>
</dbReference>
<dbReference type="SUPFAM" id="SSF50156">
    <property type="entry name" value="PDZ domain-like"/>
    <property type="match status" value="1"/>
</dbReference>
<dbReference type="Proteomes" id="UP000011087">
    <property type="component" value="Unassembled WGS sequence"/>
</dbReference>
<proteinExistence type="predicted"/>
<dbReference type="InterPro" id="IPR001478">
    <property type="entry name" value="PDZ"/>
</dbReference>
<dbReference type="eggNOG" id="KOG3734">
    <property type="taxonomic scope" value="Eukaryota"/>
</dbReference>
<reference evidence="3" key="3">
    <citation type="submission" date="2015-06" db="UniProtKB">
        <authorList>
            <consortium name="EnsemblProtists"/>
        </authorList>
    </citation>
    <scope>IDENTIFICATION</scope>
</reference>
<organism evidence="2">
    <name type="scientific">Guillardia theta (strain CCMP2712)</name>
    <name type="common">Cryptophyte</name>
    <dbReference type="NCBI Taxonomy" id="905079"/>
    <lineage>
        <taxon>Eukaryota</taxon>
        <taxon>Cryptophyceae</taxon>
        <taxon>Pyrenomonadales</taxon>
        <taxon>Geminigeraceae</taxon>
        <taxon>Guillardia</taxon>
    </lineage>
</organism>